<keyword evidence="2" id="KW-0645">Protease</keyword>
<name>A0A1H3I0N9_9ACTN</name>
<dbReference type="Proteomes" id="UP000242415">
    <property type="component" value="Unassembled WGS sequence"/>
</dbReference>
<dbReference type="OrthoDB" id="5177647at2"/>
<organism evidence="7 8">
    <name type="scientific">Micromonospora pattaloongensis</name>
    <dbReference type="NCBI Taxonomy" id="405436"/>
    <lineage>
        <taxon>Bacteria</taxon>
        <taxon>Bacillati</taxon>
        <taxon>Actinomycetota</taxon>
        <taxon>Actinomycetes</taxon>
        <taxon>Micromonosporales</taxon>
        <taxon>Micromonosporaceae</taxon>
        <taxon>Micromonospora</taxon>
    </lineage>
</organism>
<dbReference type="GO" id="GO:0008234">
    <property type="term" value="F:cysteine-type peptidase activity"/>
    <property type="evidence" value="ECO:0007669"/>
    <property type="project" value="UniProtKB-KW"/>
</dbReference>
<feature type="domain" description="NlpC/P60" evidence="6">
    <location>
        <begin position="225"/>
        <end position="340"/>
    </location>
</feature>
<feature type="signal peptide" evidence="5">
    <location>
        <begin position="1"/>
        <end position="46"/>
    </location>
</feature>
<dbReference type="PROSITE" id="PS51935">
    <property type="entry name" value="NLPC_P60"/>
    <property type="match status" value="1"/>
</dbReference>
<feature type="chain" id="PRO_5017354757" evidence="5">
    <location>
        <begin position="47"/>
        <end position="340"/>
    </location>
</feature>
<keyword evidence="4" id="KW-0788">Thiol protease</keyword>
<dbReference type="InterPro" id="IPR051794">
    <property type="entry name" value="PG_Endopeptidase_C40"/>
</dbReference>
<evidence type="ECO:0000256" key="3">
    <source>
        <dbReference type="ARBA" id="ARBA00022801"/>
    </source>
</evidence>
<evidence type="ECO:0000256" key="4">
    <source>
        <dbReference type="ARBA" id="ARBA00022807"/>
    </source>
</evidence>
<gene>
    <name evidence="7" type="ORF">SAMN05444365_1011070</name>
</gene>
<dbReference type="InterPro" id="IPR038765">
    <property type="entry name" value="Papain-like_cys_pep_sf"/>
</dbReference>
<dbReference type="GO" id="GO:0006508">
    <property type="term" value="P:proteolysis"/>
    <property type="evidence" value="ECO:0007669"/>
    <property type="project" value="UniProtKB-KW"/>
</dbReference>
<keyword evidence="3 7" id="KW-0378">Hydrolase</keyword>
<keyword evidence="5" id="KW-0732">Signal</keyword>
<reference evidence="8" key="1">
    <citation type="submission" date="2016-10" db="EMBL/GenBank/DDBJ databases">
        <authorList>
            <person name="Varghese N."/>
            <person name="Submissions S."/>
        </authorList>
    </citation>
    <scope>NUCLEOTIDE SEQUENCE [LARGE SCALE GENOMIC DNA]</scope>
    <source>
        <strain evidence="8">DSM 45245</strain>
    </source>
</reference>
<dbReference type="STRING" id="405436.SAMN05444365_1011070"/>
<proteinExistence type="inferred from homology"/>
<evidence type="ECO:0000313" key="7">
    <source>
        <dbReference type="EMBL" id="SDY21286.1"/>
    </source>
</evidence>
<evidence type="ECO:0000313" key="8">
    <source>
        <dbReference type="Proteomes" id="UP000242415"/>
    </source>
</evidence>
<dbReference type="RefSeq" id="WP_091551983.1">
    <property type="nucleotide sequence ID" value="NZ_FNPH01000001.1"/>
</dbReference>
<protein>
    <submittedName>
        <fullName evidence="7">Cell wall-associated hydrolase, NlpC family</fullName>
    </submittedName>
</protein>
<evidence type="ECO:0000256" key="5">
    <source>
        <dbReference type="SAM" id="SignalP"/>
    </source>
</evidence>
<dbReference type="EMBL" id="FNPH01000001">
    <property type="protein sequence ID" value="SDY21286.1"/>
    <property type="molecule type" value="Genomic_DNA"/>
</dbReference>
<dbReference type="PANTHER" id="PTHR47359">
    <property type="entry name" value="PEPTIDOGLYCAN DL-ENDOPEPTIDASE CWLO"/>
    <property type="match status" value="1"/>
</dbReference>
<dbReference type="PANTHER" id="PTHR47359:SF3">
    <property type="entry name" value="NLP_P60 DOMAIN-CONTAINING PROTEIN-RELATED"/>
    <property type="match status" value="1"/>
</dbReference>
<dbReference type="Gene3D" id="6.10.250.3150">
    <property type="match status" value="1"/>
</dbReference>
<sequence>MATHAPRRSRRPFSGRWRSASRPRHLILAAALAAVAVLLAGAPAHAEPSVAEIEKQIDAAWQKLEPVIERHNATRQQLAAKRKQADALDKKIRPLQIRVDSAMAKVSGLAARSYKSGNTAAINAVLSSGSPTTFADQLELLDRFARRQASDVRAVVELKDRYTATKAPLDALVTQLTRAEADLARKKAGIDREIKRLQALRLKAYGSGGGIGSLRPAPCPATYPGGAAGTAVRFACAQIGKPYVWAAEGPDGYDCSGLTLAAWRQAGVQLPHNAAAQMEATTPVGRAELRPGDLVFYYADVHHVGMYVGNGWIVHASQTGVPIKMAKVDASPISGYGRPG</sequence>
<keyword evidence="8" id="KW-1185">Reference proteome</keyword>
<comment type="similarity">
    <text evidence="1">Belongs to the peptidase C40 family.</text>
</comment>
<dbReference type="InterPro" id="IPR000064">
    <property type="entry name" value="NLP_P60_dom"/>
</dbReference>
<dbReference type="SUPFAM" id="SSF54001">
    <property type="entry name" value="Cysteine proteinases"/>
    <property type="match status" value="1"/>
</dbReference>
<dbReference type="Gene3D" id="3.90.1720.10">
    <property type="entry name" value="endopeptidase domain like (from Nostoc punctiforme)"/>
    <property type="match status" value="1"/>
</dbReference>
<dbReference type="AlphaFoldDB" id="A0A1H3I0N9"/>
<dbReference type="Pfam" id="PF00877">
    <property type="entry name" value="NLPC_P60"/>
    <property type="match status" value="1"/>
</dbReference>
<evidence type="ECO:0000259" key="6">
    <source>
        <dbReference type="PROSITE" id="PS51935"/>
    </source>
</evidence>
<evidence type="ECO:0000256" key="1">
    <source>
        <dbReference type="ARBA" id="ARBA00007074"/>
    </source>
</evidence>
<accession>A0A1H3I0N9</accession>
<evidence type="ECO:0000256" key="2">
    <source>
        <dbReference type="ARBA" id="ARBA00022670"/>
    </source>
</evidence>